<evidence type="ECO:0000313" key="3">
    <source>
        <dbReference type="Proteomes" id="UP000183015"/>
    </source>
</evidence>
<keyword evidence="3" id="KW-1185">Reference proteome</keyword>
<evidence type="ECO:0000259" key="1">
    <source>
        <dbReference type="SMART" id="SM00960"/>
    </source>
</evidence>
<dbReference type="AlphaFoldDB" id="A0A1H8BP34"/>
<protein>
    <submittedName>
        <fullName evidence="2">Roadblock/LC7 domain-containing protein</fullName>
    </submittedName>
</protein>
<dbReference type="RefSeq" id="WP_042449537.1">
    <property type="nucleotide sequence ID" value="NZ_BBPN01000016.1"/>
</dbReference>
<dbReference type="SUPFAM" id="SSF103196">
    <property type="entry name" value="Roadblock/LC7 domain"/>
    <property type="match status" value="1"/>
</dbReference>
<dbReference type="SMART" id="SM00960">
    <property type="entry name" value="Robl_LC7"/>
    <property type="match status" value="1"/>
</dbReference>
<proteinExistence type="predicted"/>
<dbReference type="Pfam" id="PF03259">
    <property type="entry name" value="Robl_LC7"/>
    <property type="match status" value="1"/>
</dbReference>
<dbReference type="PANTHER" id="PTHR36222">
    <property type="entry name" value="SERINE PROTEASE INHIBITOR RV3364C"/>
    <property type="match status" value="1"/>
</dbReference>
<dbReference type="EMBL" id="FOAZ01000073">
    <property type="protein sequence ID" value="SEM84563.1"/>
    <property type="molecule type" value="Genomic_DNA"/>
</dbReference>
<dbReference type="PANTHER" id="PTHR36222:SF1">
    <property type="entry name" value="SERINE PROTEASE INHIBITOR RV3364C"/>
    <property type="match status" value="1"/>
</dbReference>
<feature type="domain" description="Roadblock/LAMTOR2" evidence="1">
    <location>
        <begin position="12"/>
        <end position="118"/>
    </location>
</feature>
<name>A0A1H8BP34_STRJI</name>
<evidence type="ECO:0000313" key="2">
    <source>
        <dbReference type="EMBL" id="SEM84563.1"/>
    </source>
</evidence>
<gene>
    <name evidence="2" type="ORF">SAMN05414137_1738</name>
</gene>
<organism evidence="2 3">
    <name type="scientific">Streptacidiphilus jiangxiensis</name>
    <dbReference type="NCBI Taxonomy" id="235985"/>
    <lineage>
        <taxon>Bacteria</taxon>
        <taxon>Bacillati</taxon>
        <taxon>Actinomycetota</taxon>
        <taxon>Actinomycetes</taxon>
        <taxon>Kitasatosporales</taxon>
        <taxon>Streptomycetaceae</taxon>
        <taxon>Streptacidiphilus</taxon>
    </lineage>
</organism>
<dbReference type="InterPro" id="IPR004942">
    <property type="entry name" value="Roadblock/LAMTOR2_dom"/>
</dbReference>
<dbReference type="STRING" id="235985.SAMN05414137_1738"/>
<dbReference type="InterPro" id="IPR053141">
    <property type="entry name" value="Mycobact_SerProt_Inhib_Rv3364c"/>
</dbReference>
<sequence>MDANSFTPEALGLLLANFVGLTNGVEDAVFASLDGLPLASTEADEEKRGHWAALTTSIFHTANRLGPLRGIDEPGRQVIVELGDDSLVMIMSAGEGLPPWHITAGTANVTGCVLGVATSSSADHGVVAFAAQQFVQSISQHLIVPARAKS</sequence>
<reference evidence="3" key="1">
    <citation type="submission" date="2016-10" db="EMBL/GenBank/DDBJ databases">
        <authorList>
            <person name="Varghese N."/>
        </authorList>
    </citation>
    <scope>NUCLEOTIDE SEQUENCE [LARGE SCALE GENOMIC DNA]</scope>
    <source>
        <strain evidence="3">DSM 45096 / BCRC 16803 / CGMCC 4.1857 / CIP 109030 / JCM 12277 / KCTC 19219 / NBRC 100920 / 33214</strain>
    </source>
</reference>
<dbReference type="Proteomes" id="UP000183015">
    <property type="component" value="Unassembled WGS sequence"/>
</dbReference>
<accession>A0A1H8BP34</accession>
<dbReference type="Gene3D" id="3.30.450.30">
    <property type="entry name" value="Dynein light chain 2a, cytoplasmic"/>
    <property type="match status" value="1"/>
</dbReference>